<dbReference type="RefSeq" id="WP_317963301.1">
    <property type="nucleotide sequence ID" value="NZ_OX458333.1"/>
</dbReference>
<accession>A0ABN8XA43</accession>
<keyword evidence="2" id="KW-1185">Reference proteome</keyword>
<reference evidence="1 2" key="1">
    <citation type="submission" date="2023-03" db="EMBL/GenBank/DDBJ databases">
        <authorList>
            <person name="Pearce D."/>
        </authorList>
    </citation>
    <scope>NUCLEOTIDE SEQUENCE [LARGE SCALE GENOMIC DNA]</scope>
    <source>
        <strain evidence="1">Msz</strain>
    </source>
</reference>
<gene>
    <name evidence="1" type="ORF">MSZNOR_3209</name>
</gene>
<evidence type="ECO:0008006" key="3">
    <source>
        <dbReference type="Google" id="ProtNLM"/>
    </source>
</evidence>
<dbReference type="EMBL" id="OX458333">
    <property type="protein sequence ID" value="CAI8889281.1"/>
    <property type="molecule type" value="Genomic_DNA"/>
</dbReference>
<organism evidence="1 2">
    <name type="scientific">Methylocaldum szegediense</name>
    <dbReference type="NCBI Taxonomy" id="73780"/>
    <lineage>
        <taxon>Bacteria</taxon>
        <taxon>Pseudomonadati</taxon>
        <taxon>Pseudomonadota</taxon>
        <taxon>Gammaproteobacteria</taxon>
        <taxon>Methylococcales</taxon>
        <taxon>Methylococcaceae</taxon>
        <taxon>Methylocaldum</taxon>
    </lineage>
</organism>
<sequence length="68" mass="7551">MGTPLMRAKLLEVFSEFEEKQSRQRYTAEFKEHAVKRVLSGHGVTAVARELAQVIADSQLAGPPSPVR</sequence>
<evidence type="ECO:0000313" key="2">
    <source>
        <dbReference type="Proteomes" id="UP001162030"/>
    </source>
</evidence>
<evidence type="ECO:0000313" key="1">
    <source>
        <dbReference type="EMBL" id="CAI8889281.1"/>
    </source>
</evidence>
<name>A0ABN8XA43_9GAMM</name>
<protein>
    <recommendedName>
        <fullName evidence="3">Transposase</fullName>
    </recommendedName>
</protein>
<dbReference type="Proteomes" id="UP001162030">
    <property type="component" value="Chromosome"/>
</dbReference>
<proteinExistence type="predicted"/>